<keyword evidence="3" id="KW-0274">FAD</keyword>
<evidence type="ECO:0000256" key="5">
    <source>
        <dbReference type="ARBA" id="ARBA00023002"/>
    </source>
</evidence>
<dbReference type="RefSeq" id="XP_002786130.1">
    <property type="nucleotide sequence ID" value="XM_002786084.1"/>
</dbReference>
<dbReference type="Proteomes" id="UP000007800">
    <property type="component" value="Unassembled WGS sequence"/>
</dbReference>
<evidence type="ECO:0000313" key="6">
    <source>
        <dbReference type="EMBL" id="EER17926.1"/>
    </source>
</evidence>
<dbReference type="GO" id="GO:0050661">
    <property type="term" value="F:NADP binding"/>
    <property type="evidence" value="ECO:0007669"/>
    <property type="project" value="InterPro"/>
</dbReference>
<dbReference type="EMBL" id="GG671975">
    <property type="protein sequence ID" value="EER17926.1"/>
    <property type="molecule type" value="Genomic_DNA"/>
</dbReference>
<keyword evidence="2" id="KW-0285">Flavoprotein</keyword>
<keyword evidence="6" id="KW-0503">Monooxygenase</keyword>
<dbReference type="AlphaFoldDB" id="C5KCB3"/>
<keyword evidence="7" id="KW-1185">Reference proteome</keyword>
<dbReference type="InterPro" id="IPR020946">
    <property type="entry name" value="Flavin_mOase-like"/>
</dbReference>
<dbReference type="InterPro" id="IPR000960">
    <property type="entry name" value="Flavin_mOase"/>
</dbReference>
<dbReference type="Pfam" id="PF00743">
    <property type="entry name" value="FMO-like"/>
    <property type="match status" value="1"/>
</dbReference>
<evidence type="ECO:0000256" key="4">
    <source>
        <dbReference type="ARBA" id="ARBA00022857"/>
    </source>
</evidence>
<organism evidence="7">
    <name type="scientific">Perkinsus marinus (strain ATCC 50983 / TXsc)</name>
    <dbReference type="NCBI Taxonomy" id="423536"/>
    <lineage>
        <taxon>Eukaryota</taxon>
        <taxon>Sar</taxon>
        <taxon>Alveolata</taxon>
        <taxon>Perkinsozoa</taxon>
        <taxon>Perkinsea</taxon>
        <taxon>Perkinsida</taxon>
        <taxon>Perkinsidae</taxon>
        <taxon>Perkinsus</taxon>
    </lineage>
</organism>
<gene>
    <name evidence="6" type="ORF">Pmar_PMAR027642</name>
</gene>
<dbReference type="PANTHER" id="PTHR23023">
    <property type="entry name" value="DIMETHYLANILINE MONOOXYGENASE"/>
    <property type="match status" value="1"/>
</dbReference>
<dbReference type="InParanoid" id="C5KCB3"/>
<evidence type="ECO:0000313" key="7">
    <source>
        <dbReference type="Proteomes" id="UP000007800"/>
    </source>
</evidence>
<dbReference type="OrthoDB" id="413515at2759"/>
<evidence type="ECO:0000256" key="1">
    <source>
        <dbReference type="ARBA" id="ARBA00009183"/>
    </source>
</evidence>
<dbReference type="SUPFAM" id="SSF51905">
    <property type="entry name" value="FAD/NAD(P)-binding domain"/>
    <property type="match status" value="2"/>
</dbReference>
<dbReference type="PRINTS" id="PR00370">
    <property type="entry name" value="FMOXYGENASE"/>
</dbReference>
<dbReference type="GeneID" id="9063187"/>
<evidence type="ECO:0000256" key="2">
    <source>
        <dbReference type="ARBA" id="ARBA00022630"/>
    </source>
</evidence>
<dbReference type="OMA" id="CFEKQSD"/>
<dbReference type="InterPro" id="IPR036188">
    <property type="entry name" value="FAD/NAD-bd_sf"/>
</dbReference>
<accession>C5KCB3</accession>
<proteinExistence type="inferred from homology"/>
<keyword evidence="5" id="KW-0560">Oxidoreductase</keyword>
<dbReference type="GO" id="GO:0004499">
    <property type="term" value="F:N,N-dimethylaniline monooxygenase activity"/>
    <property type="evidence" value="ECO:0007669"/>
    <property type="project" value="InterPro"/>
</dbReference>
<name>C5KCB3_PERM5</name>
<comment type="similarity">
    <text evidence="1">Belongs to the FMO family.</text>
</comment>
<protein>
    <submittedName>
        <fullName evidence="6">Dimethylaniline monooxygenase, putative</fullName>
    </submittedName>
</protein>
<sequence length="424" mass="48048">MPANSRSVCIIGAGAGGLTTARTILNDGWAERVVLLERRSNVGGVWDYGQVVGVKKSAMYHSLHTNLPKEVMQFRDFPFSPDLPSFIPRAAVQRYLEDFVDSNRLRGFIKFNAEAVSVERSALTGRGHWRVTWREYECQRPDAARAPSFVSEDFSGVCICNGHFDVPHIPVEFTALPNVVHSRAYDGPEPFKGHRVCIVGTGPSSADIAYEVGMVALSITVLDRHHEGEDVVFDRGTLVKRLDRTELLSFDTVLLCTGYEYSFPFLEGVGTDVVKDLLELIMWSSDPTLAFIGLCSGVIPFPLMELQAKIYTEFMSGRLPRESLKKFELIKENNIFDMKTVCPDSGLPSRVVYWRRLVDLLDGNDHQMNLRHWRLCTEIHNDVAQRRRDKLPWEPPTYRKVQYRVEARGEELVWSAIEPESVPI</sequence>
<dbReference type="Gene3D" id="3.50.50.60">
    <property type="entry name" value="FAD/NAD(P)-binding domain"/>
    <property type="match status" value="2"/>
</dbReference>
<reference evidence="6 7" key="1">
    <citation type="submission" date="2008-07" db="EMBL/GenBank/DDBJ databases">
        <authorList>
            <person name="El-Sayed N."/>
            <person name="Caler E."/>
            <person name="Inman J."/>
            <person name="Amedeo P."/>
            <person name="Hass B."/>
            <person name="Wortman J."/>
        </authorList>
    </citation>
    <scope>NUCLEOTIDE SEQUENCE [LARGE SCALE GENOMIC DNA]</scope>
    <source>
        <strain evidence="7">ATCC 50983 / TXsc</strain>
    </source>
</reference>
<evidence type="ECO:0000256" key="3">
    <source>
        <dbReference type="ARBA" id="ARBA00022827"/>
    </source>
</evidence>
<keyword evidence="4" id="KW-0521">NADP</keyword>
<dbReference type="GO" id="GO:0050660">
    <property type="term" value="F:flavin adenine dinucleotide binding"/>
    <property type="evidence" value="ECO:0007669"/>
    <property type="project" value="InterPro"/>
</dbReference>
<dbReference type="InterPro" id="IPR050346">
    <property type="entry name" value="FMO-like"/>
</dbReference>